<feature type="region of interest" description="Disordered" evidence="1">
    <location>
        <begin position="166"/>
        <end position="191"/>
    </location>
</feature>
<reference evidence="2 3" key="1">
    <citation type="journal article" name="Sci. Rep.">
        <title>Genome-scale phylogenetic analyses confirm Olpidium as the closest living zoosporic fungus to the non-flagellated, terrestrial fungi.</title>
        <authorList>
            <person name="Chang Y."/>
            <person name="Rochon D."/>
            <person name="Sekimoto S."/>
            <person name="Wang Y."/>
            <person name="Chovatia M."/>
            <person name="Sandor L."/>
            <person name="Salamov A."/>
            <person name="Grigoriev I.V."/>
            <person name="Stajich J.E."/>
            <person name="Spatafora J.W."/>
        </authorList>
    </citation>
    <scope>NUCLEOTIDE SEQUENCE [LARGE SCALE GENOMIC DNA]</scope>
    <source>
        <strain evidence="2">S191</strain>
    </source>
</reference>
<evidence type="ECO:0000313" key="2">
    <source>
        <dbReference type="EMBL" id="KAG5461201.1"/>
    </source>
</evidence>
<gene>
    <name evidence="2" type="ORF">BJ554DRAFT_6640</name>
</gene>
<proteinExistence type="predicted"/>
<protein>
    <submittedName>
        <fullName evidence="2">Uncharacterized protein</fullName>
    </submittedName>
</protein>
<dbReference type="OrthoDB" id="116827at2759"/>
<comment type="caution">
    <text evidence="2">The sequence shown here is derived from an EMBL/GenBank/DDBJ whole genome shotgun (WGS) entry which is preliminary data.</text>
</comment>
<dbReference type="AlphaFoldDB" id="A0A8H7ZXD6"/>
<sequence>MSRHSKGRHGALAARTEREAGSDPVVFSREKETGSPARACSRRLTAATPFPTGLLLSRVEQEQHRQQVFHPGVAPNQVDGNRSGPMDGFVALNTPSTKGHLACKECFYENILAQKKEIARQQKEAGRIVALREAAAAKRELEAHQLLLDEFEKSQTHFLPMSRLNKEQSAVGDADRPAQVETDGKEHKPVDANEGDVFQLDVDEMRARSKEEKERALAALEREEVHCLGTVDAPLTRPIFGTVLTRFSAYLLAGGTDPAEVAEFLDCAFPLLHLGVSRLAAALSSYLSAAQTPLLIFDRRNSVLDIQPSLTPVAKGEEITAVKMDTECTGGDRPHPVT</sequence>
<feature type="region of interest" description="Disordered" evidence="1">
    <location>
        <begin position="1"/>
        <end position="39"/>
    </location>
</feature>
<feature type="compositionally biased region" description="Basic and acidic residues" evidence="1">
    <location>
        <begin position="173"/>
        <end position="191"/>
    </location>
</feature>
<dbReference type="EMBL" id="JAEFCI010004028">
    <property type="protein sequence ID" value="KAG5461201.1"/>
    <property type="molecule type" value="Genomic_DNA"/>
</dbReference>
<accession>A0A8H7ZXD6</accession>
<evidence type="ECO:0000256" key="1">
    <source>
        <dbReference type="SAM" id="MobiDB-lite"/>
    </source>
</evidence>
<dbReference type="Proteomes" id="UP000673691">
    <property type="component" value="Unassembled WGS sequence"/>
</dbReference>
<name>A0A8H7ZXD6_9FUNG</name>
<evidence type="ECO:0000313" key="3">
    <source>
        <dbReference type="Proteomes" id="UP000673691"/>
    </source>
</evidence>
<organism evidence="2 3">
    <name type="scientific">Olpidium bornovanus</name>
    <dbReference type="NCBI Taxonomy" id="278681"/>
    <lineage>
        <taxon>Eukaryota</taxon>
        <taxon>Fungi</taxon>
        <taxon>Fungi incertae sedis</taxon>
        <taxon>Olpidiomycota</taxon>
        <taxon>Olpidiomycotina</taxon>
        <taxon>Olpidiomycetes</taxon>
        <taxon>Olpidiales</taxon>
        <taxon>Olpidiaceae</taxon>
        <taxon>Olpidium</taxon>
    </lineage>
</organism>
<keyword evidence="3" id="KW-1185">Reference proteome</keyword>